<gene>
    <name evidence="2" type="ORF">GCM10010885_17070</name>
</gene>
<keyword evidence="3" id="KW-1185">Reference proteome</keyword>
<accession>A0A917KC29</accession>
<dbReference type="RefSeq" id="WP_188882436.1">
    <property type="nucleotide sequence ID" value="NZ_BMOY01000026.1"/>
</dbReference>
<feature type="transmembrane region" description="Helical" evidence="1">
    <location>
        <begin position="56"/>
        <end position="75"/>
    </location>
</feature>
<keyword evidence="1" id="KW-0472">Membrane</keyword>
<dbReference type="AlphaFoldDB" id="A0A917KC29"/>
<name>A0A917KC29_9BACL</name>
<organism evidence="2 3">
    <name type="scientific">Alicyclobacillus cellulosilyticus</name>
    <dbReference type="NCBI Taxonomy" id="1003997"/>
    <lineage>
        <taxon>Bacteria</taxon>
        <taxon>Bacillati</taxon>
        <taxon>Bacillota</taxon>
        <taxon>Bacilli</taxon>
        <taxon>Bacillales</taxon>
        <taxon>Alicyclobacillaceae</taxon>
        <taxon>Alicyclobacillus</taxon>
    </lineage>
</organism>
<evidence type="ECO:0000313" key="2">
    <source>
        <dbReference type="EMBL" id="GGJ08530.1"/>
    </source>
</evidence>
<protein>
    <recommendedName>
        <fullName evidence="4">DUF4129 domain-containing protein</fullName>
    </recommendedName>
</protein>
<evidence type="ECO:0000256" key="1">
    <source>
        <dbReference type="SAM" id="Phobius"/>
    </source>
</evidence>
<comment type="caution">
    <text evidence="2">The sequence shown here is derived from an EMBL/GenBank/DDBJ whole genome shotgun (WGS) entry which is preliminary data.</text>
</comment>
<reference evidence="2" key="2">
    <citation type="submission" date="2020-09" db="EMBL/GenBank/DDBJ databases">
        <authorList>
            <person name="Sun Q."/>
            <person name="Ohkuma M."/>
        </authorList>
    </citation>
    <scope>NUCLEOTIDE SEQUENCE</scope>
    <source>
        <strain evidence="2">JCM 18487</strain>
    </source>
</reference>
<keyword evidence="1" id="KW-0812">Transmembrane</keyword>
<dbReference type="Proteomes" id="UP000637695">
    <property type="component" value="Unassembled WGS sequence"/>
</dbReference>
<evidence type="ECO:0008006" key="4">
    <source>
        <dbReference type="Google" id="ProtNLM"/>
    </source>
</evidence>
<evidence type="ECO:0000313" key="3">
    <source>
        <dbReference type="Proteomes" id="UP000637695"/>
    </source>
</evidence>
<proteinExistence type="predicted"/>
<keyword evidence="1" id="KW-1133">Transmembrane helix</keyword>
<dbReference type="EMBL" id="BMOY01000026">
    <property type="protein sequence ID" value="GGJ08530.1"/>
    <property type="molecule type" value="Genomic_DNA"/>
</dbReference>
<reference evidence="2" key="1">
    <citation type="journal article" date="2014" name="Int. J. Syst. Evol. Microbiol.">
        <title>Complete genome sequence of Corynebacterium casei LMG S-19264T (=DSM 44701T), isolated from a smear-ripened cheese.</title>
        <authorList>
            <consortium name="US DOE Joint Genome Institute (JGI-PGF)"/>
            <person name="Walter F."/>
            <person name="Albersmeier A."/>
            <person name="Kalinowski J."/>
            <person name="Ruckert C."/>
        </authorList>
    </citation>
    <scope>NUCLEOTIDE SEQUENCE</scope>
    <source>
        <strain evidence="2">JCM 18487</strain>
    </source>
</reference>
<sequence length="208" mass="22304">MPGQGGYAAAHHALQAILRDPVFSVAAPPSPWWERPLRWVVAHIVRLFVQSGNGGVAWAALAAGLVAVAAGWAVVRWRGQRARWRRPWPSHRQPASMWQVATERLAAGDAAGMLAVLLAAGLAYARAAGWLPDQPAAVTVRRLVRDLARTAAPAEFVALFTTLARAHEAVRYAGRALDAAEAERLLTTARRAGWFAEGTEGGAEARGR</sequence>